<dbReference type="InterPro" id="IPR022649">
    <property type="entry name" value="Pr_cel_nuc_antig_C"/>
</dbReference>
<feature type="domain" description="Proliferating cell nuclear antigen PCNA N-terminal" evidence="9">
    <location>
        <begin position="7"/>
        <end position="115"/>
    </location>
</feature>
<dbReference type="CDD" id="cd00577">
    <property type="entry name" value="PCNA"/>
    <property type="match status" value="1"/>
</dbReference>
<dbReference type="OrthoDB" id="534348at2759"/>
<dbReference type="eggNOG" id="KOG1636">
    <property type="taxonomic scope" value="Eukaryota"/>
</dbReference>
<evidence type="ECO:0000256" key="7">
    <source>
        <dbReference type="RuleBase" id="RU000641"/>
    </source>
</evidence>
<dbReference type="HAMAP" id="MF_00317">
    <property type="entry name" value="DNApol_clamp_arch"/>
    <property type="match status" value="1"/>
</dbReference>
<gene>
    <name evidence="11" type="ORF">CHLNCDRAFT_139488</name>
</gene>
<evidence type="ECO:0000256" key="1">
    <source>
        <dbReference type="ARBA" id="ARBA00004123"/>
    </source>
</evidence>
<evidence type="ECO:0000259" key="10">
    <source>
        <dbReference type="Pfam" id="PF02747"/>
    </source>
</evidence>
<dbReference type="InterPro" id="IPR022659">
    <property type="entry name" value="Pr_cel_nuc_antig_CS"/>
</dbReference>
<dbReference type="InterPro" id="IPR000730">
    <property type="entry name" value="Pr_cel_nuc_antig"/>
</dbReference>
<reference evidence="11 12" key="1">
    <citation type="journal article" date="2010" name="Plant Cell">
        <title>The Chlorella variabilis NC64A genome reveals adaptation to photosymbiosis, coevolution with viruses, and cryptic sex.</title>
        <authorList>
            <person name="Blanc G."/>
            <person name="Duncan G."/>
            <person name="Agarkova I."/>
            <person name="Borodovsky M."/>
            <person name="Gurnon J."/>
            <person name="Kuo A."/>
            <person name="Lindquist E."/>
            <person name="Lucas S."/>
            <person name="Pangilinan J."/>
            <person name="Polle J."/>
            <person name="Salamov A."/>
            <person name="Terry A."/>
            <person name="Yamada T."/>
            <person name="Dunigan D.D."/>
            <person name="Grigoriev I.V."/>
            <person name="Claverie J.M."/>
            <person name="Van Etten J.L."/>
        </authorList>
    </citation>
    <scope>NUCLEOTIDE SEQUENCE [LARGE SCALE GENOMIC DNA]</scope>
    <source>
        <strain evidence="11 12">NC64A</strain>
    </source>
</reference>
<dbReference type="NCBIfam" id="TIGR00590">
    <property type="entry name" value="pcna"/>
    <property type="match status" value="1"/>
</dbReference>
<sequence length="255" mass="28216">MFEARLVLEAVKELITEANFEVSGGGITLQAMDSSHVSLVALSLRSDGFEHFRADRSFSMGMNLNNMAKMLKCAANDDVITMKAEENSDVVTFLFESAGQGRVSEFELKLMDITSENLGIPDTEYSATVSMPSTEFQRITKDLGSIGDTVEISVTKDGVKFSTNGDIGSANVICRQNLNVEKQEEQTVIDMHEPVSLTFALRYLTSFTKATALSPSVVIKLSKELPVVVEYKVADFGYVRYYLAPKIEDEEMEEQ</sequence>
<evidence type="ECO:0000313" key="11">
    <source>
        <dbReference type="EMBL" id="EFN51982.1"/>
    </source>
</evidence>
<keyword evidence="4 8" id="KW-0238">DNA-binding</keyword>
<dbReference type="GeneID" id="17351329"/>
<comment type="function">
    <text evidence="7">This protein is an auxiliary protein of DNA polymerase delta and is involved in the control of eukaryotic DNA replication by increasing the polymerase's processivity during elongation of the leading strand.</text>
</comment>
<dbReference type="GO" id="GO:0006275">
    <property type="term" value="P:regulation of DNA replication"/>
    <property type="evidence" value="ECO:0007669"/>
    <property type="project" value="InterPro"/>
</dbReference>
<name>E1ZQ94_CHLVA</name>
<dbReference type="PROSITE" id="PS01251">
    <property type="entry name" value="PCNA_1"/>
    <property type="match status" value="1"/>
</dbReference>
<accession>E1ZQ94</accession>
<evidence type="ECO:0000313" key="12">
    <source>
        <dbReference type="Proteomes" id="UP000008141"/>
    </source>
</evidence>
<dbReference type="GO" id="GO:0019985">
    <property type="term" value="P:translesion synthesis"/>
    <property type="evidence" value="ECO:0007669"/>
    <property type="project" value="TreeGrafter"/>
</dbReference>
<dbReference type="PANTHER" id="PTHR11352">
    <property type="entry name" value="PROLIFERATING CELL NUCLEAR ANTIGEN"/>
    <property type="match status" value="1"/>
</dbReference>
<evidence type="ECO:0000256" key="2">
    <source>
        <dbReference type="ARBA" id="ARBA00010462"/>
    </source>
</evidence>
<dbReference type="SUPFAM" id="SSF55979">
    <property type="entry name" value="DNA clamp"/>
    <property type="match status" value="2"/>
</dbReference>
<dbReference type="RefSeq" id="XP_005844084.1">
    <property type="nucleotide sequence ID" value="XM_005844022.1"/>
</dbReference>
<comment type="similarity">
    <text evidence="2 8">Belongs to the PCNA family.</text>
</comment>
<dbReference type="GO" id="GO:0043626">
    <property type="term" value="C:PCNA complex"/>
    <property type="evidence" value="ECO:0007669"/>
    <property type="project" value="TreeGrafter"/>
</dbReference>
<dbReference type="OMA" id="GEFACIC"/>
<dbReference type="FunFam" id="3.70.10.10:FF:000001">
    <property type="entry name" value="Proliferating cell nuclear antigen"/>
    <property type="match status" value="1"/>
</dbReference>
<dbReference type="Gene3D" id="3.70.10.10">
    <property type="match status" value="1"/>
</dbReference>
<comment type="subcellular location">
    <subcellularLocation>
        <location evidence="1 7">Nucleus</location>
    </subcellularLocation>
</comment>
<dbReference type="Pfam" id="PF00705">
    <property type="entry name" value="PCNA_N"/>
    <property type="match status" value="1"/>
</dbReference>
<evidence type="ECO:0000259" key="9">
    <source>
        <dbReference type="Pfam" id="PF00705"/>
    </source>
</evidence>
<keyword evidence="5 7" id="KW-0539">Nucleus</keyword>
<dbReference type="Pfam" id="PF02747">
    <property type="entry name" value="PCNA_C"/>
    <property type="match status" value="1"/>
</dbReference>
<dbReference type="GO" id="GO:0006272">
    <property type="term" value="P:leading strand elongation"/>
    <property type="evidence" value="ECO:0007669"/>
    <property type="project" value="TreeGrafter"/>
</dbReference>
<dbReference type="GO" id="GO:0030337">
    <property type="term" value="F:DNA polymerase processivity factor activity"/>
    <property type="evidence" value="ECO:0007669"/>
    <property type="project" value="InterPro"/>
</dbReference>
<dbReference type="EMBL" id="GL433859">
    <property type="protein sequence ID" value="EFN51982.1"/>
    <property type="molecule type" value="Genomic_DNA"/>
</dbReference>
<evidence type="ECO:0000256" key="4">
    <source>
        <dbReference type="ARBA" id="ARBA00023125"/>
    </source>
</evidence>
<dbReference type="PANTHER" id="PTHR11352:SF0">
    <property type="entry name" value="PROLIFERATING CELL NUCLEAR ANTIGEN"/>
    <property type="match status" value="1"/>
</dbReference>
<evidence type="ECO:0000256" key="5">
    <source>
        <dbReference type="ARBA" id="ARBA00023242"/>
    </source>
</evidence>
<dbReference type="AlphaFoldDB" id="E1ZQ94"/>
<organism evidence="12">
    <name type="scientific">Chlorella variabilis</name>
    <name type="common">Green alga</name>
    <dbReference type="NCBI Taxonomy" id="554065"/>
    <lineage>
        <taxon>Eukaryota</taxon>
        <taxon>Viridiplantae</taxon>
        <taxon>Chlorophyta</taxon>
        <taxon>core chlorophytes</taxon>
        <taxon>Trebouxiophyceae</taxon>
        <taxon>Chlorellales</taxon>
        <taxon>Chlorellaceae</taxon>
        <taxon>Chlorella clade</taxon>
        <taxon>Chlorella</taxon>
    </lineage>
</organism>
<dbReference type="FunFam" id="3.10.150.10:FF:000006">
    <property type="entry name" value="Proliferating cell nuclear antigen"/>
    <property type="match status" value="1"/>
</dbReference>
<dbReference type="PRINTS" id="PR00339">
    <property type="entry name" value="PCNACYCLIN"/>
</dbReference>
<proteinExistence type="inferred from homology"/>
<dbReference type="STRING" id="554065.E1ZQ94"/>
<dbReference type="GO" id="GO:0006298">
    <property type="term" value="P:mismatch repair"/>
    <property type="evidence" value="ECO:0007669"/>
    <property type="project" value="TreeGrafter"/>
</dbReference>
<dbReference type="Proteomes" id="UP000008141">
    <property type="component" value="Unassembled WGS sequence"/>
</dbReference>
<comment type="function">
    <text evidence="6">This protein is an auxiliary protein of DNA polymerase delta and is involved in the control of eukaryotic DNA replication by increasing the polymerase's processibility during elongation of the leading strand.</text>
</comment>
<dbReference type="InterPro" id="IPR046938">
    <property type="entry name" value="DNA_clamp_sf"/>
</dbReference>
<protein>
    <recommendedName>
        <fullName evidence="7">DNA sliding clamp PCNA</fullName>
    </recommendedName>
</protein>
<dbReference type="KEGG" id="cvr:CHLNCDRAFT_139488"/>
<dbReference type="GO" id="GO:0003677">
    <property type="term" value="F:DNA binding"/>
    <property type="evidence" value="ECO:0007669"/>
    <property type="project" value="UniProtKB-KW"/>
</dbReference>
<feature type="domain" description="Proliferating cell nuclear antigen PCNA C-terminal" evidence="10">
    <location>
        <begin position="119"/>
        <end position="246"/>
    </location>
</feature>
<evidence type="ECO:0000256" key="8">
    <source>
        <dbReference type="RuleBase" id="RU003671"/>
    </source>
</evidence>
<evidence type="ECO:0000256" key="6">
    <source>
        <dbReference type="ARBA" id="ARBA00053268"/>
    </source>
</evidence>
<evidence type="ECO:0000256" key="3">
    <source>
        <dbReference type="ARBA" id="ARBA00022705"/>
    </source>
</evidence>
<dbReference type="InParanoid" id="E1ZQ94"/>
<dbReference type="InterPro" id="IPR022648">
    <property type="entry name" value="Pr_cel_nuc_antig_N"/>
</dbReference>
<keyword evidence="3 8" id="KW-0235">DNA replication</keyword>
<keyword evidence="12" id="KW-1185">Reference proteome</keyword>